<proteinExistence type="inferred from homology"/>
<dbReference type="Pfam" id="PF05368">
    <property type="entry name" value="NmrA"/>
    <property type="match status" value="1"/>
</dbReference>
<dbReference type="RefSeq" id="WP_064919131.1">
    <property type="nucleotide sequence ID" value="NZ_LZHS01000035.1"/>
</dbReference>
<evidence type="ECO:0000256" key="1">
    <source>
        <dbReference type="ARBA" id="ARBA00006328"/>
    </source>
</evidence>
<dbReference type="Gene3D" id="3.90.25.10">
    <property type="entry name" value="UDP-galactose 4-epimerase, domain 1"/>
    <property type="match status" value="1"/>
</dbReference>
<protein>
    <submittedName>
        <fullName evidence="4">Nucleoside-diphosphate sugar epimerase</fullName>
    </submittedName>
</protein>
<dbReference type="Gene3D" id="3.40.50.720">
    <property type="entry name" value="NAD(P)-binding Rossmann-like Domain"/>
    <property type="match status" value="1"/>
</dbReference>
<dbReference type="OrthoDB" id="319724at2"/>
<evidence type="ECO:0000259" key="3">
    <source>
        <dbReference type="Pfam" id="PF05368"/>
    </source>
</evidence>
<dbReference type="Proteomes" id="UP000192772">
    <property type="component" value="Unassembled WGS sequence"/>
</dbReference>
<evidence type="ECO:0000313" key="4">
    <source>
        <dbReference type="EMBL" id="ORA63750.1"/>
    </source>
</evidence>
<comment type="caution">
    <text evidence="4">The sequence shown here is derived from an EMBL/GenBank/DDBJ whole genome shotgun (WGS) entry which is preliminary data.</text>
</comment>
<comment type="similarity">
    <text evidence="1">Belongs to the NmrA-type oxidoreductase family.</text>
</comment>
<reference evidence="4 5" key="1">
    <citation type="submission" date="2017-02" db="EMBL/GenBank/DDBJ databases">
        <title>The new phylogeny of genus Mycobacterium.</title>
        <authorList>
            <person name="Tortoli E."/>
            <person name="Trovato A."/>
            <person name="Cirillo D.M."/>
        </authorList>
    </citation>
    <scope>NUCLEOTIDE SEQUENCE [LARGE SCALE GENOMIC DNA]</scope>
    <source>
        <strain evidence="4 5">FI-09383</strain>
    </source>
</reference>
<sequence>MSDKKTIAVVGATGAQGGGLARAILADQNRQFALRALTRNANSAKARELAAAGAEVVEADLNDEAGMARGFEGAHGAFVVTNYWAQRTPEDEAARTPAEAELHQAATAARAAKAADVQHVIWSTLEDTRDHFGYDERVPTVDGRYKVPHFDAKAEADELFTRYGVPTTFLRTAGFFEGFTGPLAPVRDADGSLVLTLPMADQPMSAIAVEDIGRTALGIFKRGAEFVGQTVSIAGEHLTGEEFAAALADAIGEPVLYRPQGWDDFRAMGFPAAIEMGNMFQYYAEDSRRFTGVRDLALVRRLNPELQSFRNWLAVHNDEIPRG</sequence>
<name>A0A1X0CW80_9MYCO</name>
<dbReference type="SUPFAM" id="SSF51735">
    <property type="entry name" value="NAD(P)-binding Rossmann-fold domains"/>
    <property type="match status" value="1"/>
</dbReference>
<dbReference type="InterPro" id="IPR036291">
    <property type="entry name" value="NAD(P)-bd_dom_sf"/>
</dbReference>
<feature type="domain" description="NmrA-like" evidence="3">
    <location>
        <begin position="4"/>
        <end position="285"/>
    </location>
</feature>
<dbReference type="CDD" id="cd05251">
    <property type="entry name" value="NmrA_like_SDR_a"/>
    <property type="match status" value="1"/>
</dbReference>
<dbReference type="PANTHER" id="PTHR42748">
    <property type="entry name" value="NITROGEN METABOLITE REPRESSION PROTEIN NMRA FAMILY MEMBER"/>
    <property type="match status" value="1"/>
</dbReference>
<evidence type="ECO:0000256" key="2">
    <source>
        <dbReference type="ARBA" id="ARBA00022857"/>
    </source>
</evidence>
<organism evidence="4 5">
    <name type="scientific">Mycolicibacterium elephantis</name>
    <dbReference type="NCBI Taxonomy" id="81858"/>
    <lineage>
        <taxon>Bacteria</taxon>
        <taxon>Bacillati</taxon>
        <taxon>Actinomycetota</taxon>
        <taxon>Actinomycetes</taxon>
        <taxon>Mycobacteriales</taxon>
        <taxon>Mycobacteriaceae</taxon>
        <taxon>Mycolicibacterium</taxon>
    </lineage>
</organism>
<dbReference type="InterPro" id="IPR051164">
    <property type="entry name" value="NmrA-like_oxidored"/>
</dbReference>
<gene>
    <name evidence="4" type="ORF">BST23_17880</name>
</gene>
<keyword evidence="2" id="KW-0521">NADP</keyword>
<dbReference type="AlphaFoldDB" id="A0A1X0CW80"/>
<dbReference type="InterPro" id="IPR008030">
    <property type="entry name" value="NmrA-like"/>
</dbReference>
<dbReference type="EMBL" id="MVHP01000022">
    <property type="protein sequence ID" value="ORA63750.1"/>
    <property type="molecule type" value="Genomic_DNA"/>
</dbReference>
<accession>A0A1X0CW80</accession>
<dbReference type="STRING" id="81858.BST23_17880"/>
<dbReference type="PANTHER" id="PTHR42748:SF7">
    <property type="entry name" value="NMRA LIKE REDOX SENSOR 1-RELATED"/>
    <property type="match status" value="1"/>
</dbReference>
<evidence type="ECO:0000313" key="5">
    <source>
        <dbReference type="Proteomes" id="UP000192772"/>
    </source>
</evidence>